<evidence type="ECO:0000313" key="3">
    <source>
        <dbReference type="Proteomes" id="UP000525565"/>
    </source>
</evidence>
<keyword evidence="3" id="KW-1185">Reference proteome</keyword>
<feature type="non-terminal residue" evidence="2">
    <location>
        <position position="1"/>
    </location>
</feature>
<gene>
    <name evidence="2" type="primary">Lipe</name>
    <name evidence="2" type="ORF">ASASCU_R16408</name>
</gene>
<protein>
    <submittedName>
        <fullName evidence="2">LIPS lipase</fullName>
    </submittedName>
</protein>
<sequence>VESTGPCRPQEASCARATLGPFWGIWGHFGAALAQLRALLWLAQRVLARSEPGCLFPPEESGLSEAVLKEYSTMHNGCFYGRCLGFQVGFRGVSGCFGVFYEVWGRFGRFWV</sequence>
<feature type="domain" description="Hormone-sensitive lipase N-terminal" evidence="1">
    <location>
        <begin position="31"/>
        <end position="88"/>
    </location>
</feature>
<dbReference type="GO" id="GO:0016042">
    <property type="term" value="P:lipid catabolic process"/>
    <property type="evidence" value="ECO:0007669"/>
    <property type="project" value="InterPro"/>
</dbReference>
<proteinExistence type="predicted"/>
<dbReference type="Pfam" id="PF06350">
    <property type="entry name" value="HSL_N"/>
    <property type="match status" value="1"/>
</dbReference>
<dbReference type="EMBL" id="VZSO01008591">
    <property type="protein sequence ID" value="NWZ30453.1"/>
    <property type="molecule type" value="Genomic_DNA"/>
</dbReference>
<dbReference type="InterPro" id="IPR010468">
    <property type="entry name" value="HSL_N"/>
</dbReference>
<feature type="non-terminal residue" evidence="2">
    <location>
        <position position="112"/>
    </location>
</feature>
<dbReference type="GO" id="GO:0008203">
    <property type="term" value="P:cholesterol metabolic process"/>
    <property type="evidence" value="ECO:0007669"/>
    <property type="project" value="InterPro"/>
</dbReference>
<name>A0A7K7LI96_9AVES</name>
<comment type="caution">
    <text evidence="2">The sequence shown here is derived from an EMBL/GenBank/DDBJ whole genome shotgun (WGS) entry which is preliminary data.</text>
</comment>
<organism evidence="2 3">
    <name type="scientific">Asarcornis scutulata</name>
    <dbReference type="NCBI Taxonomy" id="75869"/>
    <lineage>
        <taxon>Eukaryota</taxon>
        <taxon>Metazoa</taxon>
        <taxon>Chordata</taxon>
        <taxon>Craniata</taxon>
        <taxon>Vertebrata</taxon>
        <taxon>Euteleostomi</taxon>
        <taxon>Archelosauria</taxon>
        <taxon>Archosauria</taxon>
        <taxon>Dinosauria</taxon>
        <taxon>Saurischia</taxon>
        <taxon>Theropoda</taxon>
        <taxon>Coelurosauria</taxon>
        <taxon>Aves</taxon>
        <taxon>Neognathae</taxon>
        <taxon>Galloanserae</taxon>
        <taxon>Anseriformes</taxon>
        <taxon>Anatidae</taxon>
        <taxon>Anatinae</taxon>
        <taxon>Asarcornis</taxon>
    </lineage>
</organism>
<reference evidence="2 3" key="1">
    <citation type="submission" date="2019-09" db="EMBL/GenBank/DDBJ databases">
        <title>Bird 10,000 Genomes (B10K) Project - Family phase.</title>
        <authorList>
            <person name="Zhang G."/>
        </authorList>
    </citation>
    <scope>NUCLEOTIDE SEQUENCE [LARGE SCALE GENOMIC DNA]</scope>
    <source>
        <strain evidence="2">OUT-0051</strain>
        <tissue evidence="2">Kidney</tissue>
    </source>
</reference>
<dbReference type="GO" id="GO:0016298">
    <property type="term" value="F:lipase activity"/>
    <property type="evidence" value="ECO:0007669"/>
    <property type="project" value="InterPro"/>
</dbReference>
<accession>A0A7K7LI96</accession>
<dbReference type="AlphaFoldDB" id="A0A7K7LI96"/>
<dbReference type="Proteomes" id="UP000525565">
    <property type="component" value="Unassembled WGS sequence"/>
</dbReference>
<evidence type="ECO:0000259" key="1">
    <source>
        <dbReference type="Pfam" id="PF06350"/>
    </source>
</evidence>
<evidence type="ECO:0000313" key="2">
    <source>
        <dbReference type="EMBL" id="NWZ30453.1"/>
    </source>
</evidence>